<keyword evidence="2" id="KW-1185">Reference proteome</keyword>
<dbReference type="Proteomes" id="UP000749559">
    <property type="component" value="Unassembled WGS sequence"/>
</dbReference>
<protein>
    <submittedName>
        <fullName evidence="1">Uncharacterized protein</fullName>
    </submittedName>
</protein>
<dbReference type="AlphaFoldDB" id="A0A8J1T4X8"/>
<proteinExistence type="predicted"/>
<reference evidence="1" key="1">
    <citation type="submission" date="2022-03" db="EMBL/GenBank/DDBJ databases">
        <authorList>
            <person name="Martin C."/>
        </authorList>
    </citation>
    <scope>NUCLEOTIDE SEQUENCE</scope>
</reference>
<gene>
    <name evidence="1" type="ORF">OFUS_LOCUS11147</name>
</gene>
<name>A0A8J1T4X8_OWEFU</name>
<dbReference type="OrthoDB" id="6309649at2759"/>
<accession>A0A8J1T4X8</accession>
<evidence type="ECO:0000313" key="1">
    <source>
        <dbReference type="EMBL" id="CAH1785039.1"/>
    </source>
</evidence>
<sequence length="237" mass="27117">MELQFYSYVLVTLLCIAETGDAIRQCWVCSGPECLTAPHSESLYPGRLAMRKQCPHEVLDYCVTSVRYGPRNESRYREGLLNANDYYAVSVSRSCSKVDQSNTCKRDYYGLNITCIHTCNQDYCNCMNRSPPRKMFTKDLQAAGTSEKYRGVLYSAPYESKWDGGDQAPCVEAKKYLAKTKHKRPSTEDDEDDFWRKHGRRMNGGSSGLHFSYMTLLGILIINISTSQCSIYNFSWR</sequence>
<comment type="caution">
    <text evidence="1">The sequence shown here is derived from an EMBL/GenBank/DDBJ whole genome shotgun (WGS) entry which is preliminary data.</text>
</comment>
<dbReference type="EMBL" id="CAIIXF020000005">
    <property type="protein sequence ID" value="CAH1785039.1"/>
    <property type="molecule type" value="Genomic_DNA"/>
</dbReference>
<organism evidence="1 2">
    <name type="scientific">Owenia fusiformis</name>
    <name type="common">Polychaete worm</name>
    <dbReference type="NCBI Taxonomy" id="6347"/>
    <lineage>
        <taxon>Eukaryota</taxon>
        <taxon>Metazoa</taxon>
        <taxon>Spiralia</taxon>
        <taxon>Lophotrochozoa</taxon>
        <taxon>Annelida</taxon>
        <taxon>Polychaeta</taxon>
        <taxon>Sedentaria</taxon>
        <taxon>Canalipalpata</taxon>
        <taxon>Sabellida</taxon>
        <taxon>Oweniida</taxon>
        <taxon>Oweniidae</taxon>
        <taxon>Owenia</taxon>
    </lineage>
</organism>
<evidence type="ECO:0000313" key="2">
    <source>
        <dbReference type="Proteomes" id="UP000749559"/>
    </source>
</evidence>